<accession>A0ACC3BBL6</accession>
<proteinExistence type="predicted"/>
<comment type="caution">
    <text evidence="1">The sequence shown here is derived from an EMBL/GenBank/DDBJ whole genome shotgun (WGS) entry which is preliminary data.</text>
</comment>
<reference evidence="1 2" key="1">
    <citation type="journal article" date="2023" name="ACS Omega">
        <title>Identification of the Neoaspergillic Acid Biosynthesis Gene Cluster by Establishing an In Vitro CRISPR-Ribonucleoprotein Genetic System in Aspergillus melleus.</title>
        <authorList>
            <person name="Yuan B."/>
            <person name="Grau M.F."/>
            <person name="Murata R.M."/>
            <person name="Torok T."/>
            <person name="Venkateswaran K."/>
            <person name="Stajich J.E."/>
            <person name="Wang C.C.C."/>
        </authorList>
    </citation>
    <scope>NUCLEOTIDE SEQUENCE [LARGE SCALE GENOMIC DNA]</scope>
    <source>
        <strain evidence="1 2">IMV 1140</strain>
    </source>
</reference>
<keyword evidence="2" id="KW-1185">Reference proteome</keyword>
<evidence type="ECO:0000313" key="1">
    <source>
        <dbReference type="EMBL" id="KAK1147936.1"/>
    </source>
</evidence>
<protein>
    <submittedName>
        <fullName evidence="1">Uncharacterized protein</fullName>
    </submittedName>
</protein>
<organism evidence="1 2">
    <name type="scientific">Aspergillus melleus</name>
    <dbReference type="NCBI Taxonomy" id="138277"/>
    <lineage>
        <taxon>Eukaryota</taxon>
        <taxon>Fungi</taxon>
        <taxon>Dikarya</taxon>
        <taxon>Ascomycota</taxon>
        <taxon>Pezizomycotina</taxon>
        <taxon>Eurotiomycetes</taxon>
        <taxon>Eurotiomycetidae</taxon>
        <taxon>Eurotiales</taxon>
        <taxon>Aspergillaceae</taxon>
        <taxon>Aspergillus</taxon>
        <taxon>Aspergillus subgen. Circumdati</taxon>
    </lineage>
</organism>
<sequence>MSLLRTTTSRLSRPFQRHALPRMNYTEARLYSSKPEETDIDSILAKPSWSVRSLLPDETAKPSSPSVTPAQLRHLLRLSALPQPASQEEEAKMLETLESQIHFVKEIQSVDASGVEPLQSIRDESPEAIQETTIGLDQLRDAFAQERVVGRNKRIQRIESERNERPDGDAWDGDALRYAARTKGKFFVVETGNSN</sequence>
<gene>
    <name evidence="1" type="ORF">N8T08_000452</name>
</gene>
<name>A0ACC3BBL6_9EURO</name>
<dbReference type="Proteomes" id="UP001177260">
    <property type="component" value="Unassembled WGS sequence"/>
</dbReference>
<dbReference type="EMBL" id="JAOPJF010000010">
    <property type="protein sequence ID" value="KAK1147936.1"/>
    <property type="molecule type" value="Genomic_DNA"/>
</dbReference>
<evidence type="ECO:0000313" key="2">
    <source>
        <dbReference type="Proteomes" id="UP001177260"/>
    </source>
</evidence>